<feature type="transmembrane region" description="Helical" evidence="1">
    <location>
        <begin position="211"/>
        <end position="231"/>
    </location>
</feature>
<feature type="transmembrane region" description="Helical" evidence="1">
    <location>
        <begin position="376"/>
        <end position="396"/>
    </location>
</feature>
<feature type="transmembrane region" description="Helical" evidence="1">
    <location>
        <begin position="296"/>
        <end position="314"/>
    </location>
</feature>
<dbReference type="AlphaFoldDB" id="A0A3D9VCB2"/>
<evidence type="ECO:0000259" key="2">
    <source>
        <dbReference type="Pfam" id="PF01757"/>
    </source>
</evidence>
<feature type="transmembrane region" description="Helical" evidence="1">
    <location>
        <begin position="84"/>
        <end position="105"/>
    </location>
</feature>
<dbReference type="Pfam" id="PF01757">
    <property type="entry name" value="Acyl_transf_3"/>
    <property type="match status" value="1"/>
</dbReference>
<feature type="transmembrane region" description="Helical" evidence="1">
    <location>
        <begin position="267"/>
        <end position="284"/>
    </location>
</feature>
<proteinExistence type="predicted"/>
<protein>
    <submittedName>
        <fullName evidence="3">Peptidoglycan/LPS O-acetylase OafA/YrhL</fullName>
    </submittedName>
</protein>
<keyword evidence="4" id="KW-1185">Reference proteome</keyword>
<dbReference type="EMBL" id="QTUC01000001">
    <property type="protein sequence ID" value="REF36705.1"/>
    <property type="molecule type" value="Genomic_DNA"/>
</dbReference>
<organism evidence="3 4">
    <name type="scientific">Thermasporomyces composti</name>
    <dbReference type="NCBI Taxonomy" id="696763"/>
    <lineage>
        <taxon>Bacteria</taxon>
        <taxon>Bacillati</taxon>
        <taxon>Actinomycetota</taxon>
        <taxon>Actinomycetes</taxon>
        <taxon>Propionibacteriales</taxon>
        <taxon>Nocardioidaceae</taxon>
        <taxon>Thermasporomyces</taxon>
    </lineage>
</organism>
<dbReference type="InterPro" id="IPR002656">
    <property type="entry name" value="Acyl_transf_3_dom"/>
</dbReference>
<evidence type="ECO:0000313" key="3">
    <source>
        <dbReference type="EMBL" id="REF36705.1"/>
    </source>
</evidence>
<feature type="transmembrane region" description="Helical" evidence="1">
    <location>
        <begin position="126"/>
        <end position="146"/>
    </location>
</feature>
<feature type="transmembrane region" description="Helical" evidence="1">
    <location>
        <begin position="185"/>
        <end position="204"/>
    </location>
</feature>
<dbReference type="Proteomes" id="UP000256485">
    <property type="component" value="Unassembled WGS sequence"/>
</dbReference>
<name>A0A3D9VCB2_THECX</name>
<reference evidence="3 4" key="1">
    <citation type="submission" date="2018-08" db="EMBL/GenBank/DDBJ databases">
        <title>Sequencing the genomes of 1000 actinobacteria strains.</title>
        <authorList>
            <person name="Klenk H.-P."/>
        </authorList>
    </citation>
    <scope>NUCLEOTIDE SEQUENCE [LARGE SCALE GENOMIC DNA]</scope>
    <source>
        <strain evidence="3 4">DSM 22891</strain>
    </source>
</reference>
<keyword evidence="1" id="KW-0472">Membrane</keyword>
<keyword evidence="1" id="KW-0812">Transmembrane</keyword>
<dbReference type="GO" id="GO:0016747">
    <property type="term" value="F:acyltransferase activity, transferring groups other than amino-acyl groups"/>
    <property type="evidence" value="ECO:0007669"/>
    <property type="project" value="InterPro"/>
</dbReference>
<sequence length="427" mass="47263">MAGPWLRAPVRAQLPRMGEGRPSLRPGPWWPSVIGSAFPTDAMSRGTTMGDVVPARRTAHGRDPYLDLLRALALVRVLVYHAFGWAWLTFAFPAMGVMFALAGSLMARSLDARPPISVVGGRLRRLLPPFWAFGLFVVPAMLLQGWSPAADDSHGDWWAKLVYWLFPLNDPPGSAEASQVVTPLWYVRAYLWFVLLSPVLLLLFRRWPWPTVTGSLVLVGLLQAGLFPLSAQGLSNVVWTLAIFGACWLVGFAHRDGLVDRLPHTRVLALVAGALLVGGVYALTHPGDQGYDLGGIPVAQAFWSFGFVLLLLRFRPRDLRWLARLPGVEALVSLLNQRAVTFYLWHQVALIGAVLLIDQMWAVPAFQQALPLGTDWWKLVVTCPLIVVALLAFGWVEDLAARRPPRLWPVTGRRTTTPGMSRRTETA</sequence>
<evidence type="ECO:0000256" key="1">
    <source>
        <dbReference type="SAM" id="Phobius"/>
    </source>
</evidence>
<accession>A0A3D9VCB2</accession>
<feature type="domain" description="Acyltransferase 3" evidence="2">
    <location>
        <begin position="64"/>
        <end position="392"/>
    </location>
</feature>
<comment type="caution">
    <text evidence="3">The sequence shown here is derived from an EMBL/GenBank/DDBJ whole genome shotgun (WGS) entry which is preliminary data.</text>
</comment>
<keyword evidence="1" id="KW-1133">Transmembrane helix</keyword>
<feature type="transmembrane region" description="Helical" evidence="1">
    <location>
        <begin position="237"/>
        <end position="255"/>
    </location>
</feature>
<gene>
    <name evidence="3" type="ORF">DFJ64_2125</name>
</gene>
<feature type="transmembrane region" description="Helical" evidence="1">
    <location>
        <begin position="342"/>
        <end position="364"/>
    </location>
</feature>
<evidence type="ECO:0000313" key="4">
    <source>
        <dbReference type="Proteomes" id="UP000256485"/>
    </source>
</evidence>